<dbReference type="FunFam" id="3.40.50.20:FF:000010">
    <property type="entry name" value="Propionyl-CoA carboxylase subunit alpha"/>
    <property type="match status" value="1"/>
</dbReference>
<protein>
    <recommendedName>
        <fullName evidence="2">biotin carboxylase</fullName>
        <ecNumber evidence="2">6.3.4.14</ecNumber>
    </recommendedName>
</protein>
<dbReference type="InterPro" id="IPR011761">
    <property type="entry name" value="ATP-grasp"/>
</dbReference>
<keyword evidence="13" id="KW-1185">Reference proteome</keyword>
<keyword evidence="4 8" id="KW-0547">Nucleotide-binding</keyword>
<reference evidence="12 13" key="1">
    <citation type="submission" date="2018-09" db="EMBL/GenBank/DDBJ databases">
        <title>Complete genome sequence of Euzebya sp. DY32-46 isolated from seawater of Pacific Ocean.</title>
        <authorList>
            <person name="Xu L."/>
            <person name="Wu Y.-H."/>
            <person name="Xu X.-W."/>
        </authorList>
    </citation>
    <scope>NUCLEOTIDE SEQUENCE [LARGE SCALE GENOMIC DNA]</scope>
    <source>
        <strain evidence="12 13">DY32-46</strain>
    </source>
</reference>
<dbReference type="FunFam" id="3.30.470.20:FF:000028">
    <property type="entry name" value="Methylcrotonoyl-CoA carboxylase subunit alpha, mitochondrial"/>
    <property type="match status" value="1"/>
</dbReference>
<evidence type="ECO:0000256" key="6">
    <source>
        <dbReference type="ARBA" id="ARBA00023267"/>
    </source>
</evidence>
<dbReference type="Gene3D" id="2.40.50.100">
    <property type="match status" value="1"/>
</dbReference>
<gene>
    <name evidence="12" type="ORF">DVS28_a3278</name>
</gene>
<dbReference type="InterPro" id="IPR011053">
    <property type="entry name" value="Single_hybrid_motif"/>
</dbReference>
<dbReference type="RefSeq" id="WP_245973550.1">
    <property type="nucleotide sequence ID" value="NZ_CP031165.1"/>
</dbReference>
<dbReference type="SUPFAM" id="SSF56059">
    <property type="entry name" value="Glutathione synthetase ATP-binding domain-like"/>
    <property type="match status" value="1"/>
</dbReference>
<feature type="domain" description="ATP-grasp" evidence="10">
    <location>
        <begin position="137"/>
        <end position="340"/>
    </location>
</feature>
<dbReference type="Pfam" id="PF00289">
    <property type="entry name" value="Biotin_carb_N"/>
    <property type="match status" value="1"/>
</dbReference>
<dbReference type="CDD" id="cd06850">
    <property type="entry name" value="biotinyl_domain"/>
    <property type="match status" value="1"/>
</dbReference>
<evidence type="ECO:0000256" key="1">
    <source>
        <dbReference type="ARBA" id="ARBA00001953"/>
    </source>
</evidence>
<evidence type="ECO:0000256" key="7">
    <source>
        <dbReference type="ARBA" id="ARBA00046317"/>
    </source>
</evidence>
<dbReference type="Gene3D" id="3.30.470.20">
    <property type="entry name" value="ATP-grasp fold, B domain"/>
    <property type="match status" value="1"/>
</dbReference>
<organism evidence="12 13">
    <name type="scientific">Euzebya pacifica</name>
    <dbReference type="NCBI Taxonomy" id="1608957"/>
    <lineage>
        <taxon>Bacteria</taxon>
        <taxon>Bacillati</taxon>
        <taxon>Actinomycetota</taxon>
        <taxon>Nitriliruptoria</taxon>
        <taxon>Euzebyales</taxon>
    </lineage>
</organism>
<evidence type="ECO:0000256" key="3">
    <source>
        <dbReference type="ARBA" id="ARBA00022598"/>
    </source>
</evidence>
<dbReference type="InterPro" id="IPR016185">
    <property type="entry name" value="PreATP-grasp_dom_sf"/>
</dbReference>
<dbReference type="PROSITE" id="PS50968">
    <property type="entry name" value="BIOTINYL_LIPOYL"/>
    <property type="match status" value="1"/>
</dbReference>
<dbReference type="Pfam" id="PF02786">
    <property type="entry name" value="CPSase_L_D2"/>
    <property type="match status" value="1"/>
</dbReference>
<keyword evidence="6" id="KW-0092">Biotin</keyword>
<dbReference type="EC" id="6.3.4.14" evidence="2"/>
<feature type="domain" description="Biotin carboxylation" evidence="11">
    <location>
        <begin position="18"/>
        <end position="469"/>
    </location>
</feature>
<dbReference type="KEGG" id="euz:DVS28_a3278"/>
<dbReference type="InterPro" id="IPR005479">
    <property type="entry name" value="CPAse_ATP-bd"/>
</dbReference>
<dbReference type="Proteomes" id="UP000264006">
    <property type="component" value="Chromosome"/>
</dbReference>
<dbReference type="GO" id="GO:0004075">
    <property type="term" value="F:biotin carboxylase activity"/>
    <property type="evidence" value="ECO:0007669"/>
    <property type="project" value="UniProtKB-EC"/>
</dbReference>
<dbReference type="PROSITE" id="PS50979">
    <property type="entry name" value="BC"/>
    <property type="match status" value="1"/>
</dbReference>
<dbReference type="InterPro" id="IPR005481">
    <property type="entry name" value="BC-like_N"/>
</dbReference>
<dbReference type="GO" id="GO:0046872">
    <property type="term" value="F:metal ion binding"/>
    <property type="evidence" value="ECO:0007669"/>
    <property type="project" value="InterPro"/>
</dbReference>
<dbReference type="InterPro" id="IPR050856">
    <property type="entry name" value="Biotin_carboxylase_complex"/>
</dbReference>
<dbReference type="SUPFAM" id="SSF51230">
    <property type="entry name" value="Single hybrid motif"/>
    <property type="match status" value="1"/>
</dbReference>
<evidence type="ECO:0000256" key="4">
    <source>
        <dbReference type="ARBA" id="ARBA00022741"/>
    </source>
</evidence>
<dbReference type="InterPro" id="IPR011054">
    <property type="entry name" value="Rudment_hybrid_motif"/>
</dbReference>
<dbReference type="FunFam" id="3.30.1490.20:FF:000003">
    <property type="entry name" value="acetyl-CoA carboxylase isoform X1"/>
    <property type="match status" value="1"/>
</dbReference>
<name>A0A346Y0F6_9ACTN</name>
<dbReference type="InterPro" id="IPR011764">
    <property type="entry name" value="Biotin_carboxylation_dom"/>
</dbReference>
<dbReference type="GO" id="GO:0005524">
    <property type="term" value="F:ATP binding"/>
    <property type="evidence" value="ECO:0007669"/>
    <property type="project" value="UniProtKB-UniRule"/>
</dbReference>
<dbReference type="InterPro" id="IPR000089">
    <property type="entry name" value="Biotin_lipoyl"/>
</dbReference>
<comment type="cofactor">
    <cofactor evidence="1">
        <name>biotin</name>
        <dbReference type="ChEBI" id="CHEBI:57586"/>
    </cofactor>
</comment>
<dbReference type="SMART" id="SM00878">
    <property type="entry name" value="Biotin_carb_C"/>
    <property type="match status" value="1"/>
</dbReference>
<evidence type="ECO:0000259" key="11">
    <source>
        <dbReference type="PROSITE" id="PS50979"/>
    </source>
</evidence>
<dbReference type="PANTHER" id="PTHR18866">
    <property type="entry name" value="CARBOXYLASE:PYRUVATE/ACETYL-COA/PROPIONYL-COA CARBOXYLASE"/>
    <property type="match status" value="1"/>
</dbReference>
<evidence type="ECO:0000259" key="10">
    <source>
        <dbReference type="PROSITE" id="PS50975"/>
    </source>
</evidence>
<dbReference type="PANTHER" id="PTHR18866:SF33">
    <property type="entry name" value="METHYLCROTONOYL-COA CARBOXYLASE SUBUNIT ALPHA, MITOCHONDRIAL-RELATED"/>
    <property type="match status" value="1"/>
</dbReference>
<dbReference type="InterPro" id="IPR005482">
    <property type="entry name" value="Biotin_COase_C"/>
</dbReference>
<evidence type="ECO:0000256" key="8">
    <source>
        <dbReference type="PROSITE-ProRule" id="PRU00409"/>
    </source>
</evidence>
<evidence type="ECO:0000313" key="13">
    <source>
        <dbReference type="Proteomes" id="UP000264006"/>
    </source>
</evidence>
<dbReference type="PROSITE" id="PS00867">
    <property type="entry name" value="CPSASE_2"/>
    <property type="match status" value="1"/>
</dbReference>
<keyword evidence="3" id="KW-0436">Ligase</keyword>
<evidence type="ECO:0000256" key="5">
    <source>
        <dbReference type="ARBA" id="ARBA00022840"/>
    </source>
</evidence>
<evidence type="ECO:0000313" key="12">
    <source>
        <dbReference type="EMBL" id="AXV07953.1"/>
    </source>
</evidence>
<proteinExistence type="predicted"/>
<dbReference type="SUPFAM" id="SSF51246">
    <property type="entry name" value="Rudiment single hybrid motif"/>
    <property type="match status" value="1"/>
</dbReference>
<dbReference type="Pfam" id="PF02785">
    <property type="entry name" value="Biotin_carb_C"/>
    <property type="match status" value="1"/>
</dbReference>
<dbReference type="AlphaFoldDB" id="A0A346Y0F6"/>
<keyword evidence="5 8" id="KW-0067">ATP-binding</keyword>
<evidence type="ECO:0000256" key="2">
    <source>
        <dbReference type="ARBA" id="ARBA00013263"/>
    </source>
</evidence>
<dbReference type="EMBL" id="CP031165">
    <property type="protein sequence ID" value="AXV07953.1"/>
    <property type="molecule type" value="Genomic_DNA"/>
</dbReference>
<dbReference type="Pfam" id="PF00364">
    <property type="entry name" value="Biotin_lipoyl"/>
    <property type="match status" value="1"/>
</dbReference>
<dbReference type="SUPFAM" id="SSF52440">
    <property type="entry name" value="PreATP-grasp domain"/>
    <property type="match status" value="1"/>
</dbReference>
<comment type="pathway">
    <text evidence="7">Amino-acid degradation; L-leucine degradation.</text>
</comment>
<dbReference type="PROSITE" id="PS50975">
    <property type="entry name" value="ATP_GRASP"/>
    <property type="match status" value="1"/>
</dbReference>
<evidence type="ECO:0000259" key="9">
    <source>
        <dbReference type="PROSITE" id="PS50968"/>
    </source>
</evidence>
<sequence length="672" mass="70477">MTRSDPTPLDTTLVDPAPFDTVLVANRGEIAVRVIRSARAHGYRTVAVYSDADADAPHVALADDAVRLGPAAAAQSYLDIDAVIDAARTSGAGAIHPGYGFLAENARFARAVAEAGLVFIGPTPEAIDLMGDKAAAKRRMADAGVPLLPGYQGTDQSDETLLAEADRIGLPLMVKAAAGGGGKGMRLVTDAADLPNALAAARREATSAFGDDTLILERALLHPRHVEIQVLADTHGNVVALGERDCSVQRRHQKVVEEAPSPAIDDVTRSAMQQAAVTAAADIGYVGAGTVEFLLDVERRDGDHQAFAFLEMNTRLQVEHPVTELVTGIDLVEWQLRVARGEALAFGQDDIVLDGHAIEVRLYAEDPANGYLPQTGTIEAWQPPTGVGIRVDAGIAAGQQVTAHYDPMLAKVIAHGRDRDEARRRLADALDRLVCLGTTTNRTFLARVLRHPVFADGGATTSFLTDHDVTTVALDPRDVAAVAGWRQLTATADAERHSPGLAGWTNATWLVDARPLRVGGDHVAVSLQATDAGLSVSVEGEPFLVTGTPEALRVDGRPVHLSAHRLGEGRLLVHLSEADLVVSDPTELPPGADDAAGAGILTAPMHGAVTAVEATVGQDVTAGSQLVVMEAMKMEHVIRADVAGTLVEVVEVGDQVGVGAVVARIEPTDTGG</sequence>
<accession>A0A346Y0F6</accession>
<feature type="domain" description="Lipoyl-binding" evidence="9">
    <location>
        <begin position="595"/>
        <end position="666"/>
    </location>
</feature>